<reference evidence="3 4" key="1">
    <citation type="submission" date="2017-12" db="EMBL/GenBank/DDBJ databases">
        <title>Phylogenetic diversity of female urinary microbiome.</title>
        <authorList>
            <person name="Thomas-White K."/>
            <person name="Wolfe A.J."/>
        </authorList>
    </citation>
    <scope>NUCLEOTIDE SEQUENCE [LARGE SCALE GENOMIC DNA]</scope>
    <source>
        <strain evidence="3 4">UMB0119</strain>
    </source>
</reference>
<dbReference type="RefSeq" id="WP_101540912.1">
    <property type="nucleotide sequence ID" value="NZ_PKGS01000009.1"/>
</dbReference>
<keyword evidence="2" id="KW-0255">Endonuclease</keyword>
<protein>
    <recommendedName>
        <fullName evidence="2">pre-crRNA processing endonuclease</fullName>
        <ecNumber evidence="2">3.1.-.-</ecNumber>
    </recommendedName>
</protein>
<sequence length="242" mass="28297">MYKSKIFYIKVSGDYAMWTSAHSKTSGDRTTYQVPTKEALRGIADACYFKPTFINRIDEVKVINQIKTETMGARTLLNKGGNDLNNYSYLRDVCYLVKFHFEWNLDREDLVNDRNIKKHEAIMERSLKRGGRRDVFLGTRECYGFVEKIDKVEYEQAKSFYEGQNLSFGIMFSEFIYPTKPGKKLISCFTDTTMNDGVIKFKDSKDCEIKNTLDTYSFKYPDEIKSVDKEYEEYENFEEGGL</sequence>
<dbReference type="InterPro" id="IPR010155">
    <property type="entry name" value="CRISPR-assoc_prot_Cas5d"/>
</dbReference>
<dbReference type="InterPro" id="IPR021124">
    <property type="entry name" value="CRISPR-assoc_prot_Cas5"/>
</dbReference>
<keyword evidence="1 2" id="KW-0051">Antiviral defense</keyword>
<dbReference type="Gene3D" id="3.30.70.2660">
    <property type="match status" value="1"/>
</dbReference>
<dbReference type="PIRSF" id="PIRSF029950">
    <property type="entry name" value="Cas_CT1134"/>
    <property type="match status" value="1"/>
</dbReference>
<accession>A0A2I1M4X9</accession>
<dbReference type="Pfam" id="PF09704">
    <property type="entry name" value="Cas_Cas5d"/>
    <property type="match status" value="1"/>
</dbReference>
<comment type="caution">
    <text evidence="3">The sequence shown here is derived from an EMBL/GenBank/DDBJ whole genome shotgun (WGS) entry which is preliminary data.</text>
</comment>
<dbReference type="NCBIfam" id="TIGR02593">
    <property type="entry name" value="CRISPR_cas5"/>
    <property type="match status" value="1"/>
</dbReference>
<comment type="function">
    <text evidence="2">CRISPR (clustered regularly interspaced short palindromic repeat) is an adaptive immune system that provides protection against mobile genetic elements (viruses, transposable elements and conjugative plasmids). CRISPR clusters contain spacers, sequences complementary to antecedent mobile elements, and target invading nucleic acids. CRISPR clusters are transcribed and processed into CRISPR RNA (crRNA).</text>
</comment>
<dbReference type="EMBL" id="PKGS01000009">
    <property type="protein sequence ID" value="PKZ15169.1"/>
    <property type="molecule type" value="Genomic_DNA"/>
</dbReference>
<dbReference type="GO" id="GO:0051607">
    <property type="term" value="P:defense response to virus"/>
    <property type="evidence" value="ECO:0007669"/>
    <property type="project" value="UniProtKB-UniRule"/>
</dbReference>
<dbReference type="EC" id="3.1.-.-" evidence="2"/>
<evidence type="ECO:0000256" key="2">
    <source>
        <dbReference type="PIRNR" id="PIRNR029950"/>
    </source>
</evidence>
<dbReference type="AlphaFoldDB" id="A0A2I1M4X9"/>
<keyword evidence="2" id="KW-0540">Nuclease</keyword>
<evidence type="ECO:0000256" key="1">
    <source>
        <dbReference type="ARBA" id="ARBA00023118"/>
    </source>
</evidence>
<gene>
    <name evidence="3" type="primary">cas5c</name>
    <name evidence="3" type="ORF">CYJ34_08805</name>
</gene>
<keyword evidence="2" id="KW-0378">Hydrolase</keyword>
<proteinExistence type="inferred from homology"/>
<organism evidence="3 4">
    <name type="scientific">Anaerococcus octavius</name>
    <dbReference type="NCBI Taxonomy" id="54007"/>
    <lineage>
        <taxon>Bacteria</taxon>
        <taxon>Bacillati</taxon>
        <taxon>Bacillota</taxon>
        <taxon>Tissierellia</taxon>
        <taxon>Tissierellales</taxon>
        <taxon>Peptoniphilaceae</taxon>
        <taxon>Anaerococcus</taxon>
    </lineage>
</organism>
<evidence type="ECO:0000313" key="4">
    <source>
        <dbReference type="Proteomes" id="UP000234335"/>
    </source>
</evidence>
<name>A0A2I1M4X9_9FIRM</name>
<dbReference type="GO" id="GO:0004519">
    <property type="term" value="F:endonuclease activity"/>
    <property type="evidence" value="ECO:0007669"/>
    <property type="project" value="UniProtKB-UniRule"/>
</dbReference>
<dbReference type="NCBIfam" id="TIGR01876">
    <property type="entry name" value="cas_Cas5d"/>
    <property type="match status" value="1"/>
</dbReference>
<dbReference type="InterPro" id="IPR013422">
    <property type="entry name" value="CRISPR-assoc_prot_Cas5_N"/>
</dbReference>
<dbReference type="GO" id="GO:0016787">
    <property type="term" value="F:hydrolase activity"/>
    <property type="evidence" value="ECO:0007669"/>
    <property type="project" value="UniProtKB-KW"/>
</dbReference>
<comment type="similarity">
    <text evidence="2">Belongs to the CRISPR-associated protein Cas5 family. Subtype I-C/Dvulg subfamily.</text>
</comment>
<evidence type="ECO:0000313" key="3">
    <source>
        <dbReference type="EMBL" id="PKZ15169.1"/>
    </source>
</evidence>
<dbReference type="GO" id="GO:0003723">
    <property type="term" value="F:RNA binding"/>
    <property type="evidence" value="ECO:0007669"/>
    <property type="project" value="UniProtKB-UniRule"/>
</dbReference>
<keyword evidence="2" id="KW-0694">RNA-binding</keyword>
<dbReference type="GO" id="GO:0043571">
    <property type="term" value="P:maintenance of CRISPR repeat elements"/>
    <property type="evidence" value="ECO:0007669"/>
    <property type="project" value="UniProtKB-UniRule"/>
</dbReference>
<keyword evidence="4" id="KW-1185">Reference proteome</keyword>
<dbReference type="Proteomes" id="UP000234335">
    <property type="component" value="Unassembled WGS sequence"/>
</dbReference>